<organism evidence="1 2">
    <name type="scientific">Dinothrombium tinctorium</name>
    <dbReference type="NCBI Taxonomy" id="1965070"/>
    <lineage>
        <taxon>Eukaryota</taxon>
        <taxon>Metazoa</taxon>
        <taxon>Ecdysozoa</taxon>
        <taxon>Arthropoda</taxon>
        <taxon>Chelicerata</taxon>
        <taxon>Arachnida</taxon>
        <taxon>Acari</taxon>
        <taxon>Acariformes</taxon>
        <taxon>Trombidiformes</taxon>
        <taxon>Prostigmata</taxon>
        <taxon>Anystina</taxon>
        <taxon>Parasitengona</taxon>
        <taxon>Trombidioidea</taxon>
        <taxon>Trombidiidae</taxon>
        <taxon>Dinothrombium</taxon>
    </lineage>
</organism>
<dbReference type="GO" id="GO:0008374">
    <property type="term" value="F:O-acyltransferase activity"/>
    <property type="evidence" value="ECO:0007669"/>
    <property type="project" value="InterPro"/>
</dbReference>
<accession>A0A443QAP7</accession>
<dbReference type="OrthoDB" id="190846at2759"/>
<feature type="non-terminal residue" evidence="1">
    <location>
        <position position="1"/>
    </location>
</feature>
<reference evidence="1 2" key="1">
    <citation type="journal article" date="2018" name="Gigascience">
        <title>Genomes of trombidid mites reveal novel predicted allergens and laterally-transferred genes associated with secondary metabolism.</title>
        <authorList>
            <person name="Dong X."/>
            <person name="Chaisiri K."/>
            <person name="Xia D."/>
            <person name="Armstrong S.D."/>
            <person name="Fang Y."/>
            <person name="Donnelly M.J."/>
            <person name="Kadowaki T."/>
            <person name="McGarry J.W."/>
            <person name="Darby A.C."/>
            <person name="Makepeace B.L."/>
        </authorList>
    </citation>
    <scope>NUCLEOTIDE SEQUENCE [LARGE SCALE GENOMIC DNA]</scope>
    <source>
        <strain evidence="1">UoL-WK</strain>
    </source>
</reference>
<dbReference type="Pfam" id="PF02450">
    <property type="entry name" value="LCAT"/>
    <property type="match status" value="1"/>
</dbReference>
<sequence>PGNGGSQIEAKLDKPEVVHYFCDRKTEDYFSLWLNLALLVPYAVDCWTDNMRLVYDNVTRKTSNAPGVFTRIPNFGNTTAIEFIDPSQLAVSKYFSELANDLILRGYRRGIDLRGAPYDFRKSP</sequence>
<dbReference type="Proteomes" id="UP000285301">
    <property type="component" value="Unassembled WGS sequence"/>
</dbReference>
<feature type="non-terminal residue" evidence="1">
    <location>
        <position position="124"/>
    </location>
</feature>
<dbReference type="InterPro" id="IPR029058">
    <property type="entry name" value="AB_hydrolase_fold"/>
</dbReference>
<proteinExistence type="predicted"/>
<keyword evidence="2" id="KW-1185">Reference proteome</keyword>
<evidence type="ECO:0000313" key="1">
    <source>
        <dbReference type="EMBL" id="RWS00058.1"/>
    </source>
</evidence>
<dbReference type="Gene3D" id="3.40.50.1820">
    <property type="entry name" value="alpha/beta hydrolase"/>
    <property type="match status" value="1"/>
</dbReference>
<comment type="caution">
    <text evidence="1">The sequence shown here is derived from an EMBL/GenBank/DDBJ whole genome shotgun (WGS) entry which is preliminary data.</text>
</comment>
<dbReference type="EMBL" id="NCKU01012533">
    <property type="protein sequence ID" value="RWS00058.1"/>
    <property type="molecule type" value="Genomic_DNA"/>
</dbReference>
<name>A0A443QAP7_9ACAR</name>
<evidence type="ECO:0000313" key="2">
    <source>
        <dbReference type="Proteomes" id="UP000285301"/>
    </source>
</evidence>
<dbReference type="PANTHER" id="PTHR11440">
    <property type="entry name" value="LECITHIN-CHOLESTEROL ACYLTRANSFERASE-RELATED"/>
    <property type="match status" value="1"/>
</dbReference>
<gene>
    <name evidence="1" type="ORF">B4U79_09743</name>
</gene>
<dbReference type="STRING" id="1965070.A0A443QAP7"/>
<dbReference type="AlphaFoldDB" id="A0A443QAP7"/>
<dbReference type="InterPro" id="IPR003386">
    <property type="entry name" value="LACT/PDAT_acylTrfase"/>
</dbReference>
<dbReference type="GO" id="GO:0006629">
    <property type="term" value="P:lipid metabolic process"/>
    <property type="evidence" value="ECO:0007669"/>
    <property type="project" value="InterPro"/>
</dbReference>
<protein>
    <submittedName>
        <fullName evidence="1">Group XV phospholipase A2-like protein</fullName>
    </submittedName>
</protein>